<dbReference type="EMBL" id="BGZK01000978">
    <property type="protein sequence ID" value="GBP67249.1"/>
    <property type="molecule type" value="Genomic_DNA"/>
</dbReference>
<evidence type="ECO:0000256" key="1">
    <source>
        <dbReference type="SAM" id="MobiDB-lite"/>
    </source>
</evidence>
<dbReference type="AlphaFoldDB" id="A0A4C1XY51"/>
<feature type="region of interest" description="Disordered" evidence="1">
    <location>
        <begin position="1"/>
        <end position="36"/>
    </location>
</feature>
<comment type="caution">
    <text evidence="2">The sequence shown here is derived from an EMBL/GenBank/DDBJ whole genome shotgun (WGS) entry which is preliminary data.</text>
</comment>
<proteinExistence type="predicted"/>
<organism evidence="2 3">
    <name type="scientific">Eumeta variegata</name>
    <name type="common">Bagworm moth</name>
    <name type="synonym">Eumeta japonica</name>
    <dbReference type="NCBI Taxonomy" id="151549"/>
    <lineage>
        <taxon>Eukaryota</taxon>
        <taxon>Metazoa</taxon>
        <taxon>Ecdysozoa</taxon>
        <taxon>Arthropoda</taxon>
        <taxon>Hexapoda</taxon>
        <taxon>Insecta</taxon>
        <taxon>Pterygota</taxon>
        <taxon>Neoptera</taxon>
        <taxon>Endopterygota</taxon>
        <taxon>Lepidoptera</taxon>
        <taxon>Glossata</taxon>
        <taxon>Ditrysia</taxon>
        <taxon>Tineoidea</taxon>
        <taxon>Psychidae</taxon>
        <taxon>Oiketicinae</taxon>
        <taxon>Eumeta</taxon>
    </lineage>
</organism>
<evidence type="ECO:0000313" key="3">
    <source>
        <dbReference type="Proteomes" id="UP000299102"/>
    </source>
</evidence>
<keyword evidence="3" id="KW-1185">Reference proteome</keyword>
<evidence type="ECO:0000313" key="2">
    <source>
        <dbReference type="EMBL" id="GBP67249.1"/>
    </source>
</evidence>
<accession>A0A4C1XY51</accession>
<gene>
    <name evidence="2" type="ORF">EVAR_47199_1</name>
</gene>
<protein>
    <submittedName>
        <fullName evidence="2">Uncharacterized protein</fullName>
    </submittedName>
</protein>
<name>A0A4C1XY51_EUMVA</name>
<sequence>MFGANGREQSHATLLHGTAVPESRGDPTRRSGRSARRPDINAVAVCAVPSTVIDVHRYQAFCVIKYLFLHLKISTFVFRNSKLQWGPYIISRLTKSLSSLHLQPQT</sequence>
<dbReference type="Proteomes" id="UP000299102">
    <property type="component" value="Unassembled WGS sequence"/>
</dbReference>
<reference evidence="2 3" key="1">
    <citation type="journal article" date="2019" name="Commun. Biol.">
        <title>The bagworm genome reveals a unique fibroin gene that provides high tensile strength.</title>
        <authorList>
            <person name="Kono N."/>
            <person name="Nakamura H."/>
            <person name="Ohtoshi R."/>
            <person name="Tomita M."/>
            <person name="Numata K."/>
            <person name="Arakawa K."/>
        </authorList>
    </citation>
    <scope>NUCLEOTIDE SEQUENCE [LARGE SCALE GENOMIC DNA]</scope>
</reference>